<gene>
    <name evidence="1" type="ORF">Sango_1117300</name>
</gene>
<protein>
    <submittedName>
        <fullName evidence="1">MACPF domain-containing protein</fullName>
    </submittedName>
</protein>
<dbReference type="PANTHER" id="PTHR33199">
    <property type="entry name" value="MACPF DOMAIN-CONTAINING PROTEIN CAD1"/>
    <property type="match status" value="1"/>
</dbReference>
<evidence type="ECO:0000313" key="2">
    <source>
        <dbReference type="Proteomes" id="UP001289374"/>
    </source>
</evidence>
<comment type="caution">
    <text evidence="1">The sequence shown here is derived from an EMBL/GenBank/DDBJ whole genome shotgun (WGS) entry which is preliminary data.</text>
</comment>
<organism evidence="1 2">
    <name type="scientific">Sesamum angolense</name>
    <dbReference type="NCBI Taxonomy" id="2727404"/>
    <lineage>
        <taxon>Eukaryota</taxon>
        <taxon>Viridiplantae</taxon>
        <taxon>Streptophyta</taxon>
        <taxon>Embryophyta</taxon>
        <taxon>Tracheophyta</taxon>
        <taxon>Spermatophyta</taxon>
        <taxon>Magnoliopsida</taxon>
        <taxon>eudicotyledons</taxon>
        <taxon>Gunneridae</taxon>
        <taxon>Pentapetalae</taxon>
        <taxon>asterids</taxon>
        <taxon>lamiids</taxon>
        <taxon>Lamiales</taxon>
        <taxon>Pedaliaceae</taxon>
        <taxon>Sesamum</taxon>
    </lineage>
</organism>
<reference evidence="1" key="1">
    <citation type="submission" date="2020-06" db="EMBL/GenBank/DDBJ databases">
        <authorList>
            <person name="Li T."/>
            <person name="Hu X."/>
            <person name="Zhang T."/>
            <person name="Song X."/>
            <person name="Zhang H."/>
            <person name="Dai N."/>
            <person name="Sheng W."/>
            <person name="Hou X."/>
            <person name="Wei L."/>
        </authorList>
    </citation>
    <scope>NUCLEOTIDE SEQUENCE</scope>
    <source>
        <strain evidence="1">K16</strain>
        <tissue evidence="1">Leaf</tissue>
    </source>
</reference>
<reference evidence="1" key="2">
    <citation type="journal article" date="2024" name="Plant">
        <title>Genomic evolution and insights into agronomic trait innovations of Sesamum species.</title>
        <authorList>
            <person name="Miao H."/>
            <person name="Wang L."/>
            <person name="Qu L."/>
            <person name="Liu H."/>
            <person name="Sun Y."/>
            <person name="Le M."/>
            <person name="Wang Q."/>
            <person name="Wei S."/>
            <person name="Zheng Y."/>
            <person name="Lin W."/>
            <person name="Duan Y."/>
            <person name="Cao H."/>
            <person name="Xiong S."/>
            <person name="Wang X."/>
            <person name="Wei L."/>
            <person name="Li C."/>
            <person name="Ma Q."/>
            <person name="Ju M."/>
            <person name="Zhao R."/>
            <person name="Li G."/>
            <person name="Mu C."/>
            <person name="Tian Q."/>
            <person name="Mei H."/>
            <person name="Zhang T."/>
            <person name="Gao T."/>
            <person name="Zhang H."/>
        </authorList>
    </citation>
    <scope>NUCLEOTIDE SEQUENCE</scope>
    <source>
        <strain evidence="1">K16</strain>
    </source>
</reference>
<sequence length="531" mass="59139">MSDGIVQRAIASLGKGFDLSSDFRLKYCKGDTRLILLNEADTRELSVPGFGSFNGVSIDIKCDKGDRIRYQSDILDFNQMSEFFNQKCSVPGKIPSGMFNSIFGFQSGSWAADAADVKCLGLDGYFIVLFSVHVDRYPLVLADEVRNAVPSTWDPCALASGAGHRRTRCGCSEARQVFQYGTFTAEDPLAKPWGSVVQRDMHFSPHQCKNKELKHKAPQAFNVFDPQSSPLNSYASITAKDVDKPPIGDLQYFLDFQAHRIWAPIHNDLPLGPIRNKALQTPSLHFNLMGPKLYVNTSQVTVGTTPTPVTGIRLYLEGIKCNRLAIHLQHLVNPPVLLQDKLQLGSPLWRGSEQFPDNHRYFEPIQWKKFSHICTAPVKYDPQWLNDPGPEAAFIVTGAQLHVKKHESRSVLHLRLSYSKVTNCCIVQSNWMNYASENHSIKSGFFSSISTSLAGNAEREKPAQVIVDSGVYPTGPPVPVQTQKLLKFVDTSEMRRGPSDSPGHWLVTGAKLDLEKGKICLRVKFSLLNLC</sequence>
<proteinExistence type="predicted"/>
<dbReference type="GO" id="GO:2000031">
    <property type="term" value="P:regulation of salicylic acid mediated signaling pathway"/>
    <property type="evidence" value="ECO:0007669"/>
    <property type="project" value="InterPro"/>
</dbReference>
<dbReference type="EMBL" id="JACGWL010000006">
    <property type="protein sequence ID" value="KAK4400112.1"/>
    <property type="molecule type" value="Genomic_DNA"/>
</dbReference>
<dbReference type="PANTHER" id="PTHR33199:SF4">
    <property type="entry name" value="OS02G0736300 PROTEIN"/>
    <property type="match status" value="1"/>
</dbReference>
<dbReference type="Proteomes" id="UP001289374">
    <property type="component" value="Unassembled WGS sequence"/>
</dbReference>
<name>A0AAE2BW83_9LAMI</name>
<dbReference type="GO" id="GO:0009626">
    <property type="term" value="P:plant-type hypersensitive response"/>
    <property type="evidence" value="ECO:0007669"/>
    <property type="project" value="TreeGrafter"/>
</dbReference>
<keyword evidence="2" id="KW-1185">Reference proteome</keyword>
<accession>A0AAE2BW83</accession>
<dbReference type="GO" id="GO:0005886">
    <property type="term" value="C:plasma membrane"/>
    <property type="evidence" value="ECO:0007669"/>
    <property type="project" value="TreeGrafter"/>
</dbReference>
<dbReference type="InterPro" id="IPR044663">
    <property type="entry name" value="CAD1/NSL1-like"/>
</dbReference>
<dbReference type="AlphaFoldDB" id="A0AAE2BW83"/>
<evidence type="ECO:0000313" key="1">
    <source>
        <dbReference type="EMBL" id="KAK4400112.1"/>
    </source>
</evidence>